<proteinExistence type="predicted"/>
<name>A0ABP0C4S6_9PEZI</name>
<dbReference type="EMBL" id="CAWUHC010000062">
    <property type="protein sequence ID" value="CAK7226969.1"/>
    <property type="molecule type" value="Genomic_DNA"/>
</dbReference>
<keyword evidence="2" id="KW-1185">Reference proteome</keyword>
<evidence type="ECO:0000313" key="1">
    <source>
        <dbReference type="EMBL" id="CAK7226969.1"/>
    </source>
</evidence>
<gene>
    <name evidence="1" type="ORF">SBRCBS47491_006410</name>
</gene>
<reference evidence="1 2" key="1">
    <citation type="submission" date="2024-01" db="EMBL/GenBank/DDBJ databases">
        <authorList>
            <person name="Allen C."/>
            <person name="Tagirdzhanova G."/>
        </authorList>
    </citation>
    <scope>NUCLEOTIDE SEQUENCE [LARGE SCALE GENOMIC DNA]</scope>
</reference>
<comment type="caution">
    <text evidence="1">The sequence shown here is derived from an EMBL/GenBank/DDBJ whole genome shotgun (WGS) entry which is preliminary data.</text>
</comment>
<organism evidence="1 2">
    <name type="scientific">Sporothrix bragantina</name>
    <dbReference type="NCBI Taxonomy" id="671064"/>
    <lineage>
        <taxon>Eukaryota</taxon>
        <taxon>Fungi</taxon>
        <taxon>Dikarya</taxon>
        <taxon>Ascomycota</taxon>
        <taxon>Pezizomycotina</taxon>
        <taxon>Sordariomycetes</taxon>
        <taxon>Sordariomycetidae</taxon>
        <taxon>Ophiostomatales</taxon>
        <taxon>Ophiostomataceae</taxon>
        <taxon>Sporothrix</taxon>
    </lineage>
</organism>
<sequence>MENSEHVCEDLLDTVESYHKVARKRFADLFASTSLLGRQLENLEEAIKVLRQLGEDAG</sequence>
<dbReference type="Proteomes" id="UP001642406">
    <property type="component" value="Unassembled WGS sequence"/>
</dbReference>
<protein>
    <submittedName>
        <fullName evidence="1">Uncharacterized protein</fullName>
    </submittedName>
</protein>
<evidence type="ECO:0000313" key="2">
    <source>
        <dbReference type="Proteomes" id="UP001642406"/>
    </source>
</evidence>
<accession>A0ABP0C4S6</accession>